<dbReference type="PROSITE" id="PS50297">
    <property type="entry name" value="ANK_REP_REGION"/>
    <property type="match status" value="2"/>
</dbReference>
<dbReference type="Proteomes" id="UP000011087">
    <property type="component" value="Unassembled WGS sequence"/>
</dbReference>
<dbReference type="OrthoDB" id="9995210at2759"/>
<accession>L1IIM1</accession>
<evidence type="ECO:0000313" key="4">
    <source>
        <dbReference type="EMBL" id="EKX36081.1"/>
    </source>
</evidence>
<reference evidence="4 6" key="1">
    <citation type="journal article" date="2012" name="Nature">
        <title>Algal genomes reveal evolutionary mosaicism and the fate of nucleomorphs.</title>
        <authorList>
            <consortium name="DOE Joint Genome Institute"/>
            <person name="Curtis B.A."/>
            <person name="Tanifuji G."/>
            <person name="Burki F."/>
            <person name="Gruber A."/>
            <person name="Irimia M."/>
            <person name="Maruyama S."/>
            <person name="Arias M.C."/>
            <person name="Ball S.G."/>
            <person name="Gile G.H."/>
            <person name="Hirakawa Y."/>
            <person name="Hopkins J.F."/>
            <person name="Kuo A."/>
            <person name="Rensing S.A."/>
            <person name="Schmutz J."/>
            <person name="Symeonidi A."/>
            <person name="Elias M."/>
            <person name="Eveleigh R.J."/>
            <person name="Herman E.K."/>
            <person name="Klute M.J."/>
            <person name="Nakayama T."/>
            <person name="Obornik M."/>
            <person name="Reyes-Prieto A."/>
            <person name="Armbrust E.V."/>
            <person name="Aves S.J."/>
            <person name="Beiko R.G."/>
            <person name="Coutinho P."/>
            <person name="Dacks J.B."/>
            <person name="Durnford D.G."/>
            <person name="Fast N.M."/>
            <person name="Green B.R."/>
            <person name="Grisdale C.J."/>
            <person name="Hempel F."/>
            <person name="Henrissat B."/>
            <person name="Hoppner M.P."/>
            <person name="Ishida K."/>
            <person name="Kim E."/>
            <person name="Koreny L."/>
            <person name="Kroth P.G."/>
            <person name="Liu Y."/>
            <person name="Malik S.B."/>
            <person name="Maier U.G."/>
            <person name="McRose D."/>
            <person name="Mock T."/>
            <person name="Neilson J.A."/>
            <person name="Onodera N.T."/>
            <person name="Poole A.M."/>
            <person name="Pritham E.J."/>
            <person name="Richards T.A."/>
            <person name="Rocap G."/>
            <person name="Roy S.W."/>
            <person name="Sarai C."/>
            <person name="Schaack S."/>
            <person name="Shirato S."/>
            <person name="Slamovits C.H."/>
            <person name="Spencer D.F."/>
            <person name="Suzuki S."/>
            <person name="Worden A.Z."/>
            <person name="Zauner S."/>
            <person name="Barry K."/>
            <person name="Bell C."/>
            <person name="Bharti A.K."/>
            <person name="Crow J.A."/>
            <person name="Grimwood J."/>
            <person name="Kramer R."/>
            <person name="Lindquist E."/>
            <person name="Lucas S."/>
            <person name="Salamov A."/>
            <person name="McFadden G.I."/>
            <person name="Lane C.E."/>
            <person name="Keeling P.J."/>
            <person name="Gray M.W."/>
            <person name="Grigoriev I.V."/>
            <person name="Archibald J.M."/>
        </authorList>
    </citation>
    <scope>NUCLEOTIDE SEQUENCE</scope>
    <source>
        <strain evidence="4 6">CCMP2712</strain>
    </source>
</reference>
<keyword evidence="1" id="KW-0677">Repeat</keyword>
<dbReference type="STRING" id="905079.L1IIM1"/>
<dbReference type="HOGENOM" id="CLU_000134_18_0_1"/>
<evidence type="ECO:0000256" key="2">
    <source>
        <dbReference type="ARBA" id="ARBA00023043"/>
    </source>
</evidence>
<dbReference type="OMA" id="ANRCGHT"/>
<dbReference type="eggNOG" id="KOG0498">
    <property type="taxonomic scope" value="Eukaryota"/>
</dbReference>
<organism evidence="4">
    <name type="scientific">Guillardia theta (strain CCMP2712)</name>
    <name type="common">Cryptophyte</name>
    <dbReference type="NCBI Taxonomy" id="905079"/>
    <lineage>
        <taxon>Eukaryota</taxon>
        <taxon>Cryptophyceae</taxon>
        <taxon>Pyrenomonadales</taxon>
        <taxon>Geminigeraceae</taxon>
        <taxon>Guillardia</taxon>
    </lineage>
</organism>
<dbReference type="InterPro" id="IPR002110">
    <property type="entry name" value="Ankyrin_rpt"/>
</dbReference>
<gene>
    <name evidence="4" type="ORF">GUITHDRAFT_57638</name>
</gene>
<feature type="repeat" description="ANK" evidence="3">
    <location>
        <begin position="126"/>
        <end position="147"/>
    </location>
</feature>
<protein>
    <submittedName>
        <fullName evidence="4 5">Uncharacterized protein</fullName>
    </submittedName>
</protein>
<dbReference type="GeneID" id="17292850"/>
<dbReference type="PANTHER" id="PTHR24171">
    <property type="entry name" value="ANKYRIN REPEAT DOMAIN-CONTAINING PROTEIN 39-RELATED"/>
    <property type="match status" value="1"/>
</dbReference>
<proteinExistence type="predicted"/>
<reference evidence="5" key="3">
    <citation type="submission" date="2016-03" db="UniProtKB">
        <authorList>
            <consortium name="EnsemblProtists"/>
        </authorList>
    </citation>
    <scope>IDENTIFICATION</scope>
</reference>
<dbReference type="EMBL" id="JH993079">
    <property type="protein sequence ID" value="EKX36081.1"/>
    <property type="molecule type" value="Genomic_DNA"/>
</dbReference>
<dbReference type="SMART" id="SM00248">
    <property type="entry name" value="ANK"/>
    <property type="match status" value="4"/>
</dbReference>
<evidence type="ECO:0000256" key="3">
    <source>
        <dbReference type="PROSITE-ProRule" id="PRU00023"/>
    </source>
</evidence>
<dbReference type="PaxDb" id="55529-EKX36081"/>
<dbReference type="SUPFAM" id="SSF48403">
    <property type="entry name" value="Ankyrin repeat"/>
    <property type="match status" value="1"/>
</dbReference>
<keyword evidence="6" id="KW-1185">Reference proteome</keyword>
<sequence>LLTYAYEGNLEGTKRLISNGVSVNAEDYDRRTSLHLASCEGHLHIVQFLLESKADPSSKDRFGGTALQDAIRHGKMSVQTCLKEHGSRVVGIDTAIMMCEAAGRGDLSTIQTLLSNGVNPNLPDYDGRTALHLAASNNAIQVLDFLLHFEPKVDPNPIDITGGTPLDDAIRHGNEVAAKMLE</sequence>
<feature type="non-terminal residue" evidence="4">
    <location>
        <position position="182"/>
    </location>
</feature>
<dbReference type="AlphaFoldDB" id="L1IIM1"/>
<feature type="non-terminal residue" evidence="4">
    <location>
        <position position="1"/>
    </location>
</feature>
<evidence type="ECO:0000313" key="5">
    <source>
        <dbReference type="EnsemblProtists" id="EKX36081"/>
    </source>
</evidence>
<dbReference type="EnsemblProtists" id="EKX36081">
    <property type="protein sequence ID" value="EKX36081"/>
    <property type="gene ID" value="GUITHDRAFT_57638"/>
</dbReference>
<dbReference type="PANTHER" id="PTHR24171:SF9">
    <property type="entry name" value="ANKYRIN REPEAT DOMAIN-CONTAINING PROTEIN 39"/>
    <property type="match status" value="1"/>
</dbReference>
<dbReference type="InterPro" id="IPR036770">
    <property type="entry name" value="Ankyrin_rpt-contain_sf"/>
</dbReference>
<dbReference type="Gene3D" id="1.25.40.20">
    <property type="entry name" value="Ankyrin repeat-containing domain"/>
    <property type="match status" value="2"/>
</dbReference>
<dbReference type="RefSeq" id="XP_005823061.1">
    <property type="nucleotide sequence ID" value="XM_005823004.1"/>
</dbReference>
<name>L1IIM1_GUITC</name>
<keyword evidence="2 3" id="KW-0040">ANK repeat</keyword>
<evidence type="ECO:0000313" key="6">
    <source>
        <dbReference type="Proteomes" id="UP000011087"/>
    </source>
</evidence>
<feature type="repeat" description="ANK" evidence="3">
    <location>
        <begin position="29"/>
        <end position="61"/>
    </location>
</feature>
<dbReference type="KEGG" id="gtt:GUITHDRAFT_57638"/>
<dbReference type="PROSITE" id="PS50088">
    <property type="entry name" value="ANK_REPEAT"/>
    <property type="match status" value="2"/>
</dbReference>
<evidence type="ECO:0000256" key="1">
    <source>
        <dbReference type="ARBA" id="ARBA00022737"/>
    </source>
</evidence>
<reference evidence="6" key="2">
    <citation type="submission" date="2012-11" db="EMBL/GenBank/DDBJ databases">
        <authorList>
            <person name="Kuo A."/>
            <person name="Curtis B.A."/>
            <person name="Tanifuji G."/>
            <person name="Burki F."/>
            <person name="Gruber A."/>
            <person name="Irimia M."/>
            <person name="Maruyama S."/>
            <person name="Arias M.C."/>
            <person name="Ball S.G."/>
            <person name="Gile G.H."/>
            <person name="Hirakawa Y."/>
            <person name="Hopkins J.F."/>
            <person name="Rensing S.A."/>
            <person name="Schmutz J."/>
            <person name="Symeonidi A."/>
            <person name="Elias M."/>
            <person name="Eveleigh R.J."/>
            <person name="Herman E.K."/>
            <person name="Klute M.J."/>
            <person name="Nakayama T."/>
            <person name="Obornik M."/>
            <person name="Reyes-Prieto A."/>
            <person name="Armbrust E.V."/>
            <person name="Aves S.J."/>
            <person name="Beiko R.G."/>
            <person name="Coutinho P."/>
            <person name="Dacks J.B."/>
            <person name="Durnford D.G."/>
            <person name="Fast N.M."/>
            <person name="Green B.R."/>
            <person name="Grisdale C."/>
            <person name="Hempe F."/>
            <person name="Henrissat B."/>
            <person name="Hoppner M.P."/>
            <person name="Ishida K.-I."/>
            <person name="Kim E."/>
            <person name="Koreny L."/>
            <person name="Kroth P.G."/>
            <person name="Liu Y."/>
            <person name="Malik S.-B."/>
            <person name="Maier U.G."/>
            <person name="McRose D."/>
            <person name="Mock T."/>
            <person name="Neilson J.A."/>
            <person name="Onodera N.T."/>
            <person name="Poole A.M."/>
            <person name="Pritham E.J."/>
            <person name="Richards T.A."/>
            <person name="Rocap G."/>
            <person name="Roy S.W."/>
            <person name="Sarai C."/>
            <person name="Schaack S."/>
            <person name="Shirato S."/>
            <person name="Slamovits C.H."/>
            <person name="Spencer D.F."/>
            <person name="Suzuki S."/>
            <person name="Worden A.Z."/>
            <person name="Zauner S."/>
            <person name="Barry K."/>
            <person name="Bell C."/>
            <person name="Bharti A.K."/>
            <person name="Crow J.A."/>
            <person name="Grimwood J."/>
            <person name="Kramer R."/>
            <person name="Lindquist E."/>
            <person name="Lucas S."/>
            <person name="Salamov A."/>
            <person name="McFadden G.I."/>
            <person name="Lane C.E."/>
            <person name="Keeling P.J."/>
            <person name="Gray M.W."/>
            <person name="Grigoriev I.V."/>
            <person name="Archibald J.M."/>
        </authorList>
    </citation>
    <scope>NUCLEOTIDE SEQUENCE</scope>
    <source>
        <strain evidence="6">CCMP2712</strain>
    </source>
</reference>
<dbReference type="Pfam" id="PF12796">
    <property type="entry name" value="Ank_2"/>
    <property type="match status" value="2"/>
</dbReference>